<keyword evidence="4 12" id="KW-0894">Sodium channel</keyword>
<evidence type="ECO:0000256" key="12">
    <source>
        <dbReference type="RuleBase" id="RU000679"/>
    </source>
</evidence>
<keyword evidence="11 12" id="KW-0407">Ion channel</keyword>
<proteinExistence type="inferred from homology"/>
<evidence type="ECO:0000313" key="14">
    <source>
        <dbReference type="Proteomes" id="UP000410492"/>
    </source>
</evidence>
<feature type="non-terminal residue" evidence="13">
    <location>
        <position position="105"/>
    </location>
</feature>
<evidence type="ECO:0000256" key="11">
    <source>
        <dbReference type="ARBA" id="ARBA00023303"/>
    </source>
</evidence>
<dbReference type="GO" id="GO:0016020">
    <property type="term" value="C:membrane"/>
    <property type="evidence" value="ECO:0007669"/>
    <property type="project" value="UniProtKB-SubCell"/>
</dbReference>
<dbReference type="EMBL" id="CAACVG010007568">
    <property type="protein sequence ID" value="VEN46110.1"/>
    <property type="molecule type" value="Genomic_DNA"/>
</dbReference>
<name>A0A653CGA9_CALMS</name>
<evidence type="ECO:0000256" key="4">
    <source>
        <dbReference type="ARBA" id="ARBA00022461"/>
    </source>
</evidence>
<feature type="non-terminal residue" evidence="13">
    <location>
        <position position="1"/>
    </location>
</feature>
<sequence>WDVDKGYSRVTKPSYPHKAYLSGYGNGLHITFKQLASELDYLCLNTVQGFSVNLNAPHVLPQLNKEFFQVPFGDAVMALVTPKMMKTSQKVRKYHPNTRVCYFTN</sequence>
<dbReference type="Pfam" id="PF00858">
    <property type="entry name" value="ASC"/>
    <property type="match status" value="1"/>
</dbReference>
<dbReference type="InterPro" id="IPR001873">
    <property type="entry name" value="ENaC"/>
</dbReference>
<accession>A0A653CGA9</accession>
<evidence type="ECO:0000256" key="1">
    <source>
        <dbReference type="ARBA" id="ARBA00004141"/>
    </source>
</evidence>
<dbReference type="OrthoDB" id="6021021at2759"/>
<evidence type="ECO:0000256" key="6">
    <source>
        <dbReference type="ARBA" id="ARBA00022989"/>
    </source>
</evidence>
<evidence type="ECO:0000313" key="13">
    <source>
        <dbReference type="EMBL" id="VEN46110.1"/>
    </source>
</evidence>
<keyword evidence="10 12" id="KW-0739">Sodium transport</keyword>
<keyword evidence="3 12" id="KW-0813">Transport</keyword>
<dbReference type="Proteomes" id="UP000410492">
    <property type="component" value="Unassembled WGS sequence"/>
</dbReference>
<keyword evidence="5 12" id="KW-0812">Transmembrane</keyword>
<keyword evidence="8 12" id="KW-0406">Ion transport</keyword>
<evidence type="ECO:0000256" key="3">
    <source>
        <dbReference type="ARBA" id="ARBA00022448"/>
    </source>
</evidence>
<protein>
    <submittedName>
        <fullName evidence="13">Uncharacterized protein</fullName>
    </submittedName>
</protein>
<reference evidence="13 14" key="1">
    <citation type="submission" date="2019-01" db="EMBL/GenBank/DDBJ databases">
        <authorList>
            <person name="Sayadi A."/>
        </authorList>
    </citation>
    <scope>NUCLEOTIDE SEQUENCE [LARGE SCALE GENOMIC DNA]</scope>
</reference>
<evidence type="ECO:0000256" key="7">
    <source>
        <dbReference type="ARBA" id="ARBA00023053"/>
    </source>
</evidence>
<evidence type="ECO:0000256" key="9">
    <source>
        <dbReference type="ARBA" id="ARBA00023136"/>
    </source>
</evidence>
<gene>
    <name evidence="13" type="ORF">CALMAC_LOCUS8314</name>
</gene>
<comment type="similarity">
    <text evidence="2 12">Belongs to the amiloride-sensitive sodium channel (TC 1.A.6) family.</text>
</comment>
<comment type="subcellular location">
    <subcellularLocation>
        <location evidence="1">Membrane</location>
        <topology evidence="1">Multi-pass membrane protein</topology>
    </subcellularLocation>
</comment>
<dbReference type="AlphaFoldDB" id="A0A653CGA9"/>
<keyword evidence="7" id="KW-0915">Sodium</keyword>
<dbReference type="GO" id="GO:0005272">
    <property type="term" value="F:sodium channel activity"/>
    <property type="evidence" value="ECO:0007669"/>
    <property type="project" value="UniProtKB-KW"/>
</dbReference>
<evidence type="ECO:0000256" key="8">
    <source>
        <dbReference type="ARBA" id="ARBA00023065"/>
    </source>
</evidence>
<keyword evidence="6" id="KW-1133">Transmembrane helix</keyword>
<keyword evidence="14" id="KW-1185">Reference proteome</keyword>
<keyword evidence="9" id="KW-0472">Membrane</keyword>
<evidence type="ECO:0000256" key="10">
    <source>
        <dbReference type="ARBA" id="ARBA00023201"/>
    </source>
</evidence>
<organism evidence="13 14">
    <name type="scientific">Callosobruchus maculatus</name>
    <name type="common">Southern cowpea weevil</name>
    <name type="synonym">Pulse bruchid</name>
    <dbReference type="NCBI Taxonomy" id="64391"/>
    <lineage>
        <taxon>Eukaryota</taxon>
        <taxon>Metazoa</taxon>
        <taxon>Ecdysozoa</taxon>
        <taxon>Arthropoda</taxon>
        <taxon>Hexapoda</taxon>
        <taxon>Insecta</taxon>
        <taxon>Pterygota</taxon>
        <taxon>Neoptera</taxon>
        <taxon>Endopterygota</taxon>
        <taxon>Coleoptera</taxon>
        <taxon>Polyphaga</taxon>
        <taxon>Cucujiformia</taxon>
        <taxon>Chrysomeloidea</taxon>
        <taxon>Chrysomelidae</taxon>
        <taxon>Bruchinae</taxon>
        <taxon>Bruchini</taxon>
        <taxon>Callosobruchus</taxon>
    </lineage>
</organism>
<evidence type="ECO:0000256" key="5">
    <source>
        <dbReference type="ARBA" id="ARBA00022692"/>
    </source>
</evidence>
<evidence type="ECO:0000256" key="2">
    <source>
        <dbReference type="ARBA" id="ARBA00007193"/>
    </source>
</evidence>